<comment type="caution">
    <text evidence="2">The sequence shown here is derived from an EMBL/GenBank/DDBJ whole genome shotgun (WGS) entry which is preliminary data.</text>
</comment>
<keyword evidence="3" id="KW-1185">Reference proteome</keyword>
<reference evidence="2" key="1">
    <citation type="submission" date="2021-07" db="EMBL/GenBank/DDBJ databases">
        <title>Aureisphaera sp. CAU 1614 isolated from sea sediment.</title>
        <authorList>
            <person name="Kim W."/>
        </authorList>
    </citation>
    <scope>NUCLEOTIDE SEQUENCE</scope>
    <source>
        <strain evidence="2">CAU 1614</strain>
    </source>
</reference>
<dbReference type="EMBL" id="JAHWDP010000003">
    <property type="protein sequence ID" value="MBW2938131.1"/>
    <property type="molecule type" value="Genomic_DNA"/>
</dbReference>
<feature type="transmembrane region" description="Helical" evidence="1">
    <location>
        <begin position="68"/>
        <end position="91"/>
    </location>
</feature>
<evidence type="ECO:0000256" key="1">
    <source>
        <dbReference type="SAM" id="Phobius"/>
    </source>
</evidence>
<sequence>MKYTTTGTRLNHKIFIRTRQTNFDVKKHFSHTTIENFVDHTKMKGHEFAAFQKRMFQQMKKDRKRRRIVFLISCIVTLLIIIGFLIFWNTFDFSLLKSSEF</sequence>
<evidence type="ECO:0008006" key="4">
    <source>
        <dbReference type="Google" id="ProtNLM"/>
    </source>
</evidence>
<name>A0A9X1K073_9FLAO</name>
<keyword evidence="1" id="KW-0472">Membrane</keyword>
<dbReference type="AlphaFoldDB" id="A0A9X1K073"/>
<evidence type="ECO:0000313" key="3">
    <source>
        <dbReference type="Proteomes" id="UP001138686"/>
    </source>
</evidence>
<evidence type="ECO:0000313" key="2">
    <source>
        <dbReference type="EMBL" id="MBW2938131.1"/>
    </source>
</evidence>
<keyword evidence="1" id="KW-0812">Transmembrane</keyword>
<organism evidence="2 3">
    <name type="scientific">Halomarinibacterium sedimenti</name>
    <dbReference type="NCBI Taxonomy" id="2857106"/>
    <lineage>
        <taxon>Bacteria</taxon>
        <taxon>Pseudomonadati</taxon>
        <taxon>Bacteroidota</taxon>
        <taxon>Flavobacteriia</taxon>
        <taxon>Flavobacteriales</taxon>
        <taxon>Flavobacteriaceae</taxon>
        <taxon>Halomarinibacterium</taxon>
    </lineage>
</organism>
<protein>
    <recommendedName>
        <fullName evidence="4">Transmembrane protein</fullName>
    </recommendedName>
</protein>
<gene>
    <name evidence="2" type="ORF">KXJ69_08430</name>
</gene>
<dbReference type="Proteomes" id="UP001138686">
    <property type="component" value="Unassembled WGS sequence"/>
</dbReference>
<proteinExistence type="predicted"/>
<dbReference type="RefSeq" id="WP_219052596.1">
    <property type="nucleotide sequence ID" value="NZ_JAHWDP010000003.1"/>
</dbReference>
<keyword evidence="1" id="KW-1133">Transmembrane helix</keyword>
<accession>A0A9X1K073</accession>